<organism evidence="6">
    <name type="scientific">Metarhizium acridum (strain CQMa 102)</name>
    <dbReference type="NCBI Taxonomy" id="655827"/>
    <lineage>
        <taxon>Eukaryota</taxon>
        <taxon>Fungi</taxon>
        <taxon>Dikarya</taxon>
        <taxon>Ascomycota</taxon>
        <taxon>Pezizomycotina</taxon>
        <taxon>Sordariomycetes</taxon>
        <taxon>Hypocreomycetidae</taxon>
        <taxon>Hypocreales</taxon>
        <taxon>Clavicipitaceae</taxon>
        <taxon>Metarhizium</taxon>
    </lineage>
</organism>
<feature type="repeat" description="ANK" evidence="3">
    <location>
        <begin position="427"/>
        <end position="459"/>
    </location>
</feature>
<dbReference type="Proteomes" id="UP000002499">
    <property type="component" value="Unassembled WGS sequence"/>
</dbReference>
<dbReference type="Pfam" id="PF13637">
    <property type="entry name" value="Ank_4"/>
    <property type="match status" value="1"/>
</dbReference>
<accession>E9ED06</accession>
<keyword evidence="6" id="KW-1185">Reference proteome</keyword>
<dbReference type="EMBL" id="GL698553">
    <property type="protein sequence ID" value="EFY86231.1"/>
    <property type="molecule type" value="Genomic_DNA"/>
</dbReference>
<feature type="repeat" description="ANK" evidence="3">
    <location>
        <begin position="307"/>
        <end position="339"/>
    </location>
</feature>
<dbReference type="Pfam" id="PF22939">
    <property type="entry name" value="WHD_GPIID"/>
    <property type="match status" value="1"/>
</dbReference>
<dbReference type="STRING" id="655827.E9ED06"/>
<dbReference type="SMART" id="SM00248">
    <property type="entry name" value="ANK"/>
    <property type="match status" value="6"/>
</dbReference>
<evidence type="ECO:0000256" key="2">
    <source>
        <dbReference type="ARBA" id="ARBA00023043"/>
    </source>
</evidence>
<evidence type="ECO:0000256" key="1">
    <source>
        <dbReference type="ARBA" id="ARBA00022737"/>
    </source>
</evidence>
<keyword evidence="1" id="KW-0677">Repeat</keyword>
<protein>
    <submittedName>
        <fullName evidence="5">Ankyrin repeat and SOCS box protein</fullName>
    </submittedName>
</protein>
<feature type="repeat" description="ANK" evidence="3">
    <location>
        <begin position="340"/>
        <end position="372"/>
    </location>
</feature>
<keyword evidence="2 3" id="KW-0040">ANK repeat</keyword>
<dbReference type="PROSITE" id="PS50088">
    <property type="entry name" value="ANK_REPEAT"/>
    <property type="match status" value="5"/>
</dbReference>
<feature type="repeat" description="ANK" evidence="3">
    <location>
        <begin position="241"/>
        <end position="273"/>
    </location>
</feature>
<dbReference type="InterPro" id="IPR054471">
    <property type="entry name" value="GPIID_WHD"/>
</dbReference>
<dbReference type="KEGG" id="maw:19252065"/>
<dbReference type="eggNOG" id="KOG4177">
    <property type="taxonomic scope" value="Eukaryota"/>
</dbReference>
<proteinExistence type="predicted"/>
<reference evidence="5 6" key="1">
    <citation type="journal article" date="2011" name="PLoS Genet.">
        <title>Genome sequencing and comparative transcriptomics of the model entomopathogenic fungi Metarhizium anisopliae and M. acridum.</title>
        <authorList>
            <person name="Gao Q."/>
            <person name="Jin K."/>
            <person name="Ying S.H."/>
            <person name="Zhang Y."/>
            <person name="Xiao G."/>
            <person name="Shang Y."/>
            <person name="Duan Z."/>
            <person name="Hu X."/>
            <person name="Xie X.Q."/>
            <person name="Zhou G."/>
            <person name="Peng G."/>
            <person name="Luo Z."/>
            <person name="Huang W."/>
            <person name="Wang B."/>
            <person name="Fang W."/>
            <person name="Wang S."/>
            <person name="Zhong Y."/>
            <person name="Ma L.J."/>
            <person name="St Leger R.J."/>
            <person name="Zhao G.P."/>
            <person name="Pei Y."/>
            <person name="Feng M.G."/>
            <person name="Xia Y."/>
            <person name="Wang C."/>
        </authorList>
    </citation>
    <scope>NUCLEOTIDE SEQUENCE [LARGE SCALE GENOMIC DNA]</scope>
    <source>
        <strain evidence="5 6">CQMa 102</strain>
    </source>
</reference>
<dbReference type="OrthoDB" id="20872at2759"/>
<dbReference type="Pfam" id="PF12796">
    <property type="entry name" value="Ank_2"/>
    <property type="match status" value="2"/>
</dbReference>
<feature type="repeat" description="ANK" evidence="3">
    <location>
        <begin position="274"/>
        <end position="306"/>
    </location>
</feature>
<dbReference type="PRINTS" id="PR01415">
    <property type="entry name" value="ANKYRIN"/>
</dbReference>
<dbReference type="SUPFAM" id="SSF48403">
    <property type="entry name" value="Ankyrin repeat"/>
    <property type="match status" value="1"/>
</dbReference>
<dbReference type="Gene3D" id="1.25.40.20">
    <property type="entry name" value="Ankyrin repeat-containing domain"/>
    <property type="match status" value="2"/>
</dbReference>
<dbReference type="AlphaFoldDB" id="E9ED06"/>
<evidence type="ECO:0000313" key="6">
    <source>
        <dbReference type="Proteomes" id="UP000002499"/>
    </source>
</evidence>
<dbReference type="GeneID" id="19252065"/>
<feature type="domain" description="GPI inositol-deacylase winged helix" evidence="4">
    <location>
        <begin position="147"/>
        <end position="222"/>
    </location>
</feature>
<dbReference type="OMA" id="MATISDG"/>
<gene>
    <name evidence="5" type="ORF">MAC_07754</name>
</gene>
<dbReference type="PROSITE" id="PS50297">
    <property type="entry name" value="ANK_REP_REGION"/>
    <property type="match status" value="4"/>
</dbReference>
<dbReference type="HOGENOM" id="CLU_560292_0_0_1"/>
<name>E9ED06_METAQ</name>
<dbReference type="InParanoid" id="E9ED06"/>
<evidence type="ECO:0000313" key="5">
    <source>
        <dbReference type="EMBL" id="EFY86231.1"/>
    </source>
</evidence>
<dbReference type="PANTHER" id="PTHR24171">
    <property type="entry name" value="ANKYRIN REPEAT DOMAIN-CONTAINING PROTEIN 39-RELATED"/>
    <property type="match status" value="1"/>
</dbReference>
<dbReference type="InterPro" id="IPR036770">
    <property type="entry name" value="Ankyrin_rpt-contain_sf"/>
</dbReference>
<evidence type="ECO:0000259" key="4">
    <source>
        <dbReference type="Pfam" id="PF22939"/>
    </source>
</evidence>
<dbReference type="InterPro" id="IPR002110">
    <property type="entry name" value="Ankyrin_rpt"/>
</dbReference>
<evidence type="ECO:0000256" key="3">
    <source>
        <dbReference type="PROSITE-ProRule" id="PRU00023"/>
    </source>
</evidence>
<sequence length="487" mass="54514">MLGFLERMGHVTPSATYIVDGLDECESVERRLVLNTFRNMMQQRDSQRVFISGSEDLHVTNFIGDSTTLCISNKDNEEDIREFVEWKIEAKLRERQLTENEVLWVSMQIDALWDECSTDDDIQTALENLPSSLDETYARCLQRIDRRQSRFARTILCWVAATITPFQVDQLREALAINPSTGCLDRNSIPPRQEIVKCCCNLITSNNGQILLAHNSVRQFLETRLPSGRFTWASYKLHTAQSELGLHYAAKRGYSDIILLLTQMQGNLKARDNRGRTALHFAAENGHGRAVQALIDKGADADQRDNMRRTALFMAARNGHETIVRVLVGRGADVNMQDKHRWTPLFIAADNLQDRTVRALIELGGDINMEDGVGRKVLNVVAMKLPGNVGSKPNTNQTVFLAVQQGHEAVLQVLLACGVDINGKYINGWTPLIQAAAGGNEIVAKLLLEKGADLEANDENGRTPLPWAYMGEHQAIVRLLHTFVATP</sequence>